<evidence type="ECO:0000256" key="3">
    <source>
        <dbReference type="ARBA" id="ARBA00022452"/>
    </source>
</evidence>
<feature type="signal peptide" evidence="10">
    <location>
        <begin position="1"/>
        <end position="19"/>
    </location>
</feature>
<dbReference type="Pfam" id="PF07715">
    <property type="entry name" value="Plug"/>
    <property type="match status" value="1"/>
</dbReference>
<keyword evidence="5 9" id="KW-0798">TonB box</keyword>
<dbReference type="InterPro" id="IPR000531">
    <property type="entry name" value="Beta-barrel_TonB"/>
</dbReference>
<dbReference type="AlphaFoldDB" id="A0A345H9V6"/>
<dbReference type="OrthoDB" id="9768177at2"/>
<dbReference type="NCBIfam" id="TIGR04057">
    <property type="entry name" value="SusC_RagA_signa"/>
    <property type="match status" value="1"/>
</dbReference>
<keyword evidence="4 8" id="KW-0812">Transmembrane</keyword>
<feature type="chain" id="PRO_5016616271" evidence="10">
    <location>
        <begin position="20"/>
        <end position="936"/>
    </location>
</feature>
<evidence type="ECO:0000256" key="7">
    <source>
        <dbReference type="ARBA" id="ARBA00023237"/>
    </source>
</evidence>
<keyword evidence="3 8" id="KW-1134">Transmembrane beta strand</keyword>
<dbReference type="InterPro" id="IPR037066">
    <property type="entry name" value="Plug_dom_sf"/>
</dbReference>
<dbReference type="InterPro" id="IPR039426">
    <property type="entry name" value="TonB-dep_rcpt-like"/>
</dbReference>
<keyword evidence="10" id="KW-0732">Signal</keyword>
<evidence type="ECO:0000256" key="5">
    <source>
        <dbReference type="ARBA" id="ARBA00023077"/>
    </source>
</evidence>
<evidence type="ECO:0000256" key="1">
    <source>
        <dbReference type="ARBA" id="ARBA00004571"/>
    </source>
</evidence>
<keyword evidence="7 8" id="KW-0998">Cell outer membrane</keyword>
<name>A0A345H9V6_9FLAO</name>
<dbReference type="InterPro" id="IPR023996">
    <property type="entry name" value="TonB-dep_OMP_SusC/RagA"/>
</dbReference>
<dbReference type="RefSeq" id="WP_114677127.1">
    <property type="nucleotide sequence ID" value="NZ_CP031188.1"/>
</dbReference>
<evidence type="ECO:0000256" key="10">
    <source>
        <dbReference type="SAM" id="SignalP"/>
    </source>
</evidence>
<evidence type="ECO:0000259" key="12">
    <source>
        <dbReference type="Pfam" id="PF07715"/>
    </source>
</evidence>
<sequence>MRKILLSISFCLIAAASFAQITPTELDSIIKSDSIFFENQMQEVVLIGYGSKKAGSITGSVVQIKASDIIRTPAKSPIQAIQGKAAGVNIITNDEPGAEPVIRIRGLNSISGSANPLYVIDGIETSTINGLNPNDIATIDVLKDASSLAIYGQKGQAGVVLITTKKGKKGDIKISYDSYIGQKFIQRKVDMADSYRYAYYNNTALGSASYFNFEQPYNTDWLDEITRTGEVMNNSISLSGASENANYYFAASNYKEKGILNGTAYERTNIISKTDFKALDGKLKITPFFNLSTERTTSKPLSAFTNAYKQSPIMPVKYPNGRWGAPLLNEDGVNDITGDRYNNVANPAAQLFYTDQQSKAVTLIGSINAELKIVDYLKFNSNFGAQAAWARSYNFTPTRELWLASNPSSTVGDYIDQNPQNPIINSLYQNRSSNYRWNWDNYVTFSKYFGNHNVTVVAGLSRTTTNISETLAGTRLDVPTQSDYWSLDFSTNNEEVAPGSVVQNSNSTPVVSVAYFARAEYEYNNKYLLSASVRREGISSFQADNKYEIFPSVSAGWVITNEDFMDNIDFLDNLKLRGGYGEVGSGYTDNPLNITSFGSGYNYPFGPDQSINPGSNNPYQVDENLTWSTMKEIDLGFDFVMLSNKLTGTFDYYSRRNENILLPIAVPPVLSPVPVFLNSGVVTNKGIELSLKWQDKIGQDFNYWVGGNVSHNKNELKEVYNEELFGAYTGGGLGNGEYTKQVIVGQPLGSFYVYETTGYNSDGAFTYSDERVVAGSYIPTVTYGINLGFMYKNIDFSVDAYGVGGNKLYNGKKAQRFGGENIESDVLDSFYTPSTPNAANPKPSNDVPRASTYYVEKGDYLRINNITLGYTLPPMVKGLDKVRVYATAVNPFLFTKYSGFSPEISGGDGNPLGNAGIELDAYPTNKTFSFGLNVSF</sequence>
<accession>A0A345H9V6</accession>
<keyword evidence="14" id="KW-1185">Reference proteome</keyword>
<keyword evidence="2 8" id="KW-0813">Transport</keyword>
<organism evidence="13 14">
    <name type="scientific">Flavobacterium arcticum</name>
    <dbReference type="NCBI Taxonomy" id="1784713"/>
    <lineage>
        <taxon>Bacteria</taxon>
        <taxon>Pseudomonadati</taxon>
        <taxon>Bacteroidota</taxon>
        <taxon>Flavobacteriia</taxon>
        <taxon>Flavobacteriales</taxon>
        <taxon>Flavobacteriaceae</taxon>
        <taxon>Flavobacterium</taxon>
    </lineage>
</organism>
<dbReference type="NCBIfam" id="TIGR04056">
    <property type="entry name" value="OMP_RagA_SusC"/>
    <property type="match status" value="1"/>
</dbReference>
<dbReference type="Proteomes" id="UP000253951">
    <property type="component" value="Chromosome"/>
</dbReference>
<dbReference type="Gene3D" id="2.40.170.20">
    <property type="entry name" value="TonB-dependent receptor, beta-barrel domain"/>
    <property type="match status" value="1"/>
</dbReference>
<reference evidence="13 14" key="1">
    <citation type="submission" date="2018-07" db="EMBL/GenBank/DDBJ databases">
        <title>Complete genome sequence of Flavobacterium arcticum type strain SM1502T.</title>
        <authorList>
            <person name="Li Y."/>
            <person name="Li D.-D."/>
        </authorList>
    </citation>
    <scope>NUCLEOTIDE SEQUENCE [LARGE SCALE GENOMIC DNA]</scope>
    <source>
        <strain evidence="13 14">SM1502</strain>
    </source>
</reference>
<dbReference type="GO" id="GO:0009279">
    <property type="term" value="C:cell outer membrane"/>
    <property type="evidence" value="ECO:0007669"/>
    <property type="project" value="UniProtKB-SubCell"/>
</dbReference>
<comment type="similarity">
    <text evidence="8 9">Belongs to the TonB-dependent receptor family.</text>
</comment>
<evidence type="ECO:0000256" key="2">
    <source>
        <dbReference type="ARBA" id="ARBA00022448"/>
    </source>
</evidence>
<feature type="domain" description="TonB-dependent receptor-like beta-barrel" evidence="11">
    <location>
        <begin position="378"/>
        <end position="888"/>
    </location>
</feature>
<proteinExistence type="inferred from homology"/>
<feature type="domain" description="TonB-dependent receptor plug" evidence="12">
    <location>
        <begin position="56"/>
        <end position="159"/>
    </location>
</feature>
<dbReference type="SUPFAM" id="SSF56935">
    <property type="entry name" value="Porins"/>
    <property type="match status" value="1"/>
</dbReference>
<evidence type="ECO:0000313" key="14">
    <source>
        <dbReference type="Proteomes" id="UP000253951"/>
    </source>
</evidence>
<keyword evidence="6 8" id="KW-0472">Membrane</keyword>
<dbReference type="KEGG" id="fat:DVK85_03615"/>
<dbReference type="PROSITE" id="PS52016">
    <property type="entry name" value="TONB_DEPENDENT_REC_3"/>
    <property type="match status" value="1"/>
</dbReference>
<dbReference type="InterPro" id="IPR023997">
    <property type="entry name" value="TonB-dep_OMP_SusC/RagA_CS"/>
</dbReference>
<dbReference type="EMBL" id="CP031188">
    <property type="protein sequence ID" value="AXG73366.1"/>
    <property type="molecule type" value="Genomic_DNA"/>
</dbReference>
<evidence type="ECO:0000256" key="6">
    <source>
        <dbReference type="ARBA" id="ARBA00023136"/>
    </source>
</evidence>
<gene>
    <name evidence="13" type="ORF">DVK85_03615</name>
</gene>
<protein>
    <submittedName>
        <fullName evidence="13">SusC/RagA family TonB-linked outer membrane protein</fullName>
    </submittedName>
</protein>
<evidence type="ECO:0000256" key="9">
    <source>
        <dbReference type="RuleBase" id="RU003357"/>
    </source>
</evidence>
<dbReference type="InterPro" id="IPR012910">
    <property type="entry name" value="Plug_dom"/>
</dbReference>
<evidence type="ECO:0000256" key="4">
    <source>
        <dbReference type="ARBA" id="ARBA00022692"/>
    </source>
</evidence>
<dbReference type="Gene3D" id="2.170.130.10">
    <property type="entry name" value="TonB-dependent receptor, plug domain"/>
    <property type="match status" value="1"/>
</dbReference>
<evidence type="ECO:0000256" key="8">
    <source>
        <dbReference type="PROSITE-ProRule" id="PRU01360"/>
    </source>
</evidence>
<evidence type="ECO:0000313" key="13">
    <source>
        <dbReference type="EMBL" id="AXG73366.1"/>
    </source>
</evidence>
<dbReference type="InterPro" id="IPR036942">
    <property type="entry name" value="Beta-barrel_TonB_sf"/>
</dbReference>
<evidence type="ECO:0000259" key="11">
    <source>
        <dbReference type="Pfam" id="PF00593"/>
    </source>
</evidence>
<comment type="subcellular location">
    <subcellularLocation>
        <location evidence="1 8">Cell outer membrane</location>
        <topology evidence="1 8">Multi-pass membrane protein</topology>
    </subcellularLocation>
</comment>
<dbReference type="Pfam" id="PF00593">
    <property type="entry name" value="TonB_dep_Rec_b-barrel"/>
    <property type="match status" value="1"/>
</dbReference>